<evidence type="ECO:0000313" key="10">
    <source>
        <dbReference type="EMBL" id="KAA2255447.1"/>
    </source>
</evidence>
<feature type="transmembrane region" description="Helical" evidence="8">
    <location>
        <begin position="352"/>
        <end position="371"/>
    </location>
</feature>
<evidence type="ECO:0000256" key="8">
    <source>
        <dbReference type="SAM" id="Phobius"/>
    </source>
</evidence>
<evidence type="ECO:0000256" key="6">
    <source>
        <dbReference type="ARBA" id="ARBA00023136"/>
    </source>
</evidence>
<feature type="transmembrane region" description="Helical" evidence="8">
    <location>
        <begin position="325"/>
        <end position="346"/>
    </location>
</feature>
<keyword evidence="4 8" id="KW-0812">Transmembrane</keyword>
<dbReference type="RefSeq" id="WP_149852855.1">
    <property type="nucleotide sequence ID" value="NZ_VUOB01000056.1"/>
</dbReference>
<feature type="transmembrane region" description="Helical" evidence="8">
    <location>
        <begin position="84"/>
        <end position="104"/>
    </location>
</feature>
<protein>
    <submittedName>
        <fullName evidence="10">MFS transporter</fullName>
    </submittedName>
</protein>
<keyword evidence="11" id="KW-1185">Reference proteome</keyword>
<dbReference type="InterPro" id="IPR020846">
    <property type="entry name" value="MFS_dom"/>
</dbReference>
<keyword evidence="6 8" id="KW-0472">Membrane</keyword>
<feature type="transmembrane region" description="Helical" evidence="8">
    <location>
        <begin position="294"/>
        <end position="313"/>
    </location>
</feature>
<dbReference type="AlphaFoldDB" id="A0A5B2WZP4"/>
<feature type="transmembrane region" description="Helical" evidence="8">
    <location>
        <begin position="57"/>
        <end position="78"/>
    </location>
</feature>
<accession>A0A5B2WZP4</accession>
<evidence type="ECO:0000256" key="1">
    <source>
        <dbReference type="ARBA" id="ARBA00004651"/>
    </source>
</evidence>
<dbReference type="OrthoDB" id="9815525at2"/>
<dbReference type="GO" id="GO:0022857">
    <property type="term" value="F:transmembrane transporter activity"/>
    <property type="evidence" value="ECO:0007669"/>
    <property type="project" value="InterPro"/>
</dbReference>
<organism evidence="10 11">
    <name type="scientific">Solihabitans fulvus</name>
    <dbReference type="NCBI Taxonomy" id="1892852"/>
    <lineage>
        <taxon>Bacteria</taxon>
        <taxon>Bacillati</taxon>
        <taxon>Actinomycetota</taxon>
        <taxon>Actinomycetes</taxon>
        <taxon>Pseudonocardiales</taxon>
        <taxon>Pseudonocardiaceae</taxon>
        <taxon>Solihabitans</taxon>
    </lineage>
</organism>
<feature type="transmembrane region" description="Helical" evidence="8">
    <location>
        <begin position="418"/>
        <end position="438"/>
    </location>
</feature>
<dbReference type="PROSITE" id="PS50850">
    <property type="entry name" value="MFS"/>
    <property type="match status" value="1"/>
</dbReference>
<dbReference type="GO" id="GO:0005886">
    <property type="term" value="C:plasma membrane"/>
    <property type="evidence" value="ECO:0007669"/>
    <property type="project" value="UniProtKB-SubCell"/>
</dbReference>
<comment type="caution">
    <text evidence="10">The sequence shown here is derived from an EMBL/GenBank/DDBJ whole genome shotgun (WGS) entry which is preliminary data.</text>
</comment>
<proteinExistence type="predicted"/>
<dbReference type="SUPFAM" id="SSF103473">
    <property type="entry name" value="MFS general substrate transporter"/>
    <property type="match status" value="1"/>
</dbReference>
<reference evidence="10 11" key="2">
    <citation type="submission" date="2019-09" db="EMBL/GenBank/DDBJ databases">
        <authorList>
            <person name="Jin C."/>
        </authorList>
    </citation>
    <scope>NUCLEOTIDE SEQUENCE [LARGE SCALE GENOMIC DNA]</scope>
    <source>
        <strain evidence="10 11">AN110305</strain>
    </source>
</reference>
<feature type="domain" description="Major facilitator superfamily (MFS) profile" evidence="9">
    <location>
        <begin position="259"/>
        <end position="450"/>
    </location>
</feature>
<evidence type="ECO:0000256" key="7">
    <source>
        <dbReference type="SAM" id="MobiDB-lite"/>
    </source>
</evidence>
<dbReference type="PANTHER" id="PTHR23513:SF6">
    <property type="entry name" value="MAJOR FACILITATOR SUPERFAMILY ASSOCIATED DOMAIN-CONTAINING PROTEIN"/>
    <property type="match status" value="1"/>
</dbReference>
<evidence type="ECO:0000313" key="11">
    <source>
        <dbReference type="Proteomes" id="UP000323454"/>
    </source>
</evidence>
<dbReference type="InterPro" id="IPR010290">
    <property type="entry name" value="TM_effector"/>
</dbReference>
<evidence type="ECO:0000256" key="2">
    <source>
        <dbReference type="ARBA" id="ARBA00022448"/>
    </source>
</evidence>
<comment type="subcellular location">
    <subcellularLocation>
        <location evidence="1">Cell membrane</location>
        <topology evidence="1">Multi-pass membrane protein</topology>
    </subcellularLocation>
</comment>
<feature type="region of interest" description="Disordered" evidence="7">
    <location>
        <begin position="1"/>
        <end position="39"/>
    </location>
</feature>
<reference evidence="10 11" key="1">
    <citation type="submission" date="2019-09" db="EMBL/GenBank/DDBJ databases">
        <title>Goodfellowia gen. nov., a new genus of the Pseudonocardineae related to Actinoalloteichus, containing Goodfellowia coeruleoviolacea gen. nov., comb. nov. gen. nov., comb. nov.</title>
        <authorList>
            <person name="Labeda D."/>
        </authorList>
    </citation>
    <scope>NUCLEOTIDE SEQUENCE [LARGE SCALE GENOMIC DNA]</scope>
    <source>
        <strain evidence="10 11">AN110305</strain>
    </source>
</reference>
<gene>
    <name evidence="10" type="ORF">F0L68_28170</name>
</gene>
<keyword evidence="2" id="KW-0813">Transport</keyword>
<dbReference type="CDD" id="cd06173">
    <property type="entry name" value="MFS_MefA_like"/>
    <property type="match status" value="1"/>
</dbReference>
<sequence length="450" mass="46810">MTDEVPTAGATRGPPADEPDIGAGGPEQHTVGAEEKGDAPTARSDFRLLWTGQTVSLVGDQFMLVALPLMAVTTLGVAASQAALLPFAFKFPFLLLGLPAGAILDRMRRRPTMIVSEVAQLVSCLLVAVLAMAHALPFWLLMGLIGVNGCVVVFFQVAYTSYLPSLFGGSSTLQRANARLQLSESVSRSVGPMAAGPLIALTGPAGAILVNSGSFLASAATLLGIRHREPPPQAEQREPGWLAREIREGLGFVLRHPLLEPVLMCGAVYVLFQSMVTTILVLYCAGVLKLGVAAIGLVVGAAALGYPIGNLVCGRLVDRIGTTRTIVLGATLSVSGFVIMGIAGAAGSVPGLIAGSIVHGIGEGAFGPTWTTLRQTSTPARLLGRVNSVERFLLWGVVPLGSLVSSVFIALIGLAGTFWVGTVGTALCLLPLLRRGVLAELRTVPQQRTD</sequence>
<dbReference type="PANTHER" id="PTHR23513">
    <property type="entry name" value="INTEGRAL MEMBRANE EFFLUX PROTEIN-RELATED"/>
    <property type="match status" value="1"/>
</dbReference>
<feature type="transmembrane region" description="Helical" evidence="8">
    <location>
        <begin position="138"/>
        <end position="159"/>
    </location>
</feature>
<dbReference type="Proteomes" id="UP000323454">
    <property type="component" value="Unassembled WGS sequence"/>
</dbReference>
<feature type="transmembrane region" description="Helical" evidence="8">
    <location>
        <begin position="262"/>
        <end position="288"/>
    </location>
</feature>
<evidence type="ECO:0000256" key="5">
    <source>
        <dbReference type="ARBA" id="ARBA00022989"/>
    </source>
</evidence>
<evidence type="ECO:0000259" key="9">
    <source>
        <dbReference type="PROSITE" id="PS50850"/>
    </source>
</evidence>
<name>A0A5B2WZP4_9PSEU</name>
<evidence type="ECO:0000256" key="3">
    <source>
        <dbReference type="ARBA" id="ARBA00022475"/>
    </source>
</evidence>
<keyword evidence="3" id="KW-1003">Cell membrane</keyword>
<dbReference type="EMBL" id="VUOB01000056">
    <property type="protein sequence ID" value="KAA2255447.1"/>
    <property type="molecule type" value="Genomic_DNA"/>
</dbReference>
<feature type="transmembrane region" description="Helical" evidence="8">
    <location>
        <begin position="392"/>
        <end position="412"/>
    </location>
</feature>
<dbReference type="InterPro" id="IPR036259">
    <property type="entry name" value="MFS_trans_sf"/>
</dbReference>
<keyword evidence="5 8" id="KW-1133">Transmembrane helix</keyword>
<evidence type="ECO:0000256" key="4">
    <source>
        <dbReference type="ARBA" id="ARBA00022692"/>
    </source>
</evidence>
<dbReference type="Gene3D" id="1.20.1250.20">
    <property type="entry name" value="MFS general substrate transporter like domains"/>
    <property type="match status" value="1"/>
</dbReference>
<dbReference type="Pfam" id="PF05977">
    <property type="entry name" value="MFS_3"/>
    <property type="match status" value="1"/>
</dbReference>